<dbReference type="SUPFAM" id="SSF47917">
    <property type="entry name" value="C-terminal domain of alpha and beta subunits of F1 ATP synthase"/>
    <property type="match status" value="1"/>
</dbReference>
<dbReference type="Gene3D" id="2.40.10.170">
    <property type="match status" value="1"/>
</dbReference>
<dbReference type="InterPro" id="IPR003593">
    <property type="entry name" value="AAA+_ATPase"/>
</dbReference>
<dbReference type="InterPro" id="IPR055190">
    <property type="entry name" value="ATP-synt_VA_C"/>
</dbReference>
<reference evidence="13 14" key="1">
    <citation type="submission" date="2023-07" db="EMBL/GenBank/DDBJ databases">
        <title>Sequencing the genomes of 1000 actinobacteria strains.</title>
        <authorList>
            <person name="Klenk H.-P."/>
        </authorList>
    </citation>
    <scope>NUCLEOTIDE SEQUENCE [LARGE SCALE GENOMIC DNA]</scope>
    <source>
        <strain evidence="13 14">DSM 15539</strain>
    </source>
</reference>
<comment type="subcellular location">
    <subcellularLocation>
        <location evidence="11">Cell membrane</location>
        <topology evidence="11">Peripheral membrane protein</topology>
    </subcellularLocation>
    <subcellularLocation>
        <location evidence="1">Membrane</location>
    </subcellularLocation>
</comment>
<evidence type="ECO:0000256" key="2">
    <source>
        <dbReference type="ARBA" id="ARBA00008936"/>
    </source>
</evidence>
<proteinExistence type="inferred from homology"/>
<comment type="similarity">
    <text evidence="2 11">Belongs to the ATPase alpha/beta chains family.</text>
</comment>
<dbReference type="SUPFAM" id="SSF52540">
    <property type="entry name" value="P-loop containing nucleoside triphosphate hydrolases"/>
    <property type="match status" value="1"/>
</dbReference>
<keyword evidence="11" id="KW-0375">Hydrogen ion transport</keyword>
<dbReference type="Pfam" id="PF00006">
    <property type="entry name" value="ATP-synt_ab"/>
    <property type="match status" value="1"/>
</dbReference>
<keyword evidence="10 11" id="KW-0066">ATP synthesis</keyword>
<dbReference type="SMART" id="SM00382">
    <property type="entry name" value="AAA"/>
    <property type="match status" value="1"/>
</dbReference>
<comment type="catalytic activity">
    <reaction evidence="11">
        <text>ATP + H2O + 4 H(+)(in) = ADP + phosphate + 5 H(+)(out)</text>
        <dbReference type="Rhea" id="RHEA:57720"/>
        <dbReference type="ChEBI" id="CHEBI:15377"/>
        <dbReference type="ChEBI" id="CHEBI:15378"/>
        <dbReference type="ChEBI" id="CHEBI:30616"/>
        <dbReference type="ChEBI" id="CHEBI:43474"/>
        <dbReference type="ChEBI" id="CHEBI:456216"/>
        <dbReference type="EC" id="7.1.2.2"/>
    </reaction>
</comment>
<keyword evidence="7 11" id="KW-0406">Ion transport</keyword>
<dbReference type="CDD" id="cd01133">
    <property type="entry name" value="F1-ATPase_beta_CD"/>
    <property type="match status" value="1"/>
</dbReference>
<keyword evidence="14" id="KW-1185">Reference proteome</keyword>
<dbReference type="EMBL" id="JAVDUJ010000001">
    <property type="protein sequence ID" value="MDR6939984.1"/>
    <property type="molecule type" value="Genomic_DNA"/>
</dbReference>
<keyword evidence="5 11" id="KW-0067">ATP-binding</keyword>
<dbReference type="InterPro" id="IPR027417">
    <property type="entry name" value="P-loop_NTPase"/>
</dbReference>
<dbReference type="CDD" id="cd18115">
    <property type="entry name" value="ATP-synt_F1_beta_N"/>
    <property type="match status" value="1"/>
</dbReference>
<keyword evidence="9 11" id="KW-0139">CF(1)</keyword>
<dbReference type="Gene3D" id="3.40.50.300">
    <property type="entry name" value="P-loop containing nucleotide triphosphate hydrolases"/>
    <property type="match status" value="1"/>
</dbReference>
<dbReference type="PANTHER" id="PTHR15184">
    <property type="entry name" value="ATP SYNTHASE"/>
    <property type="match status" value="1"/>
</dbReference>
<dbReference type="InterPro" id="IPR004100">
    <property type="entry name" value="ATPase_F1/V1/A1_a/bsu_N"/>
</dbReference>
<evidence type="ECO:0000256" key="3">
    <source>
        <dbReference type="ARBA" id="ARBA00022448"/>
    </source>
</evidence>
<dbReference type="EC" id="7.1.2.2" evidence="11"/>
<evidence type="ECO:0000313" key="13">
    <source>
        <dbReference type="EMBL" id="MDR6939984.1"/>
    </source>
</evidence>
<dbReference type="NCBIfam" id="TIGR01039">
    <property type="entry name" value="atpD"/>
    <property type="match status" value="1"/>
</dbReference>
<keyword evidence="4 11" id="KW-0547">Nucleotide-binding</keyword>
<comment type="function">
    <text evidence="11">Produces ATP from ADP in the presence of a proton gradient across the membrane. The catalytic sites are hosted primarily by the beta subunits.</text>
</comment>
<evidence type="ECO:0000256" key="1">
    <source>
        <dbReference type="ARBA" id="ARBA00004370"/>
    </source>
</evidence>
<dbReference type="InterPro" id="IPR050053">
    <property type="entry name" value="ATPase_alpha/beta_chains"/>
</dbReference>
<sequence>MTVVDETQKVSTGRIVQVVGAVVDIEFPPDALPDINNALITEVDLGNASEAQKLQMTLEVAQHLGNNIVRTIAMKPTDGLVRGATVIDTGAPITVPVGDITKGHVFNVTGEPLNLADGEKFVVHERWPIHRKAPTFDELEPETKMFETGIKVIDLLTPYVQGGKIGLFGGAGVGKTVLIQEMIQRVAQDHGGVSVFAGVGERTREGNDLINEMEDAGVLDKTALVFGQMDEPPGVRLRIALSGLTMAEYFRDVQNQDVLLFIDNIFRFTQAGSEVSTLLGRMPSAVGYQPTLADEMGALQERITSTRGHSITSLQAIYVPADDYTDPAPATTFAHLDATTELSREIASRGLYPAVDPLSSTSRILDAQYVGQAHYDTATHVKAILQKNKELQDIISILGVDELSEEDKVTVARARRIEQYLSQNTYTAKKFTGVEGSTVPIDETVEAFRRICEGEYDHIPEQAFFNIGGIEDIEQAYRKIQAEG</sequence>
<dbReference type="InterPro" id="IPR036121">
    <property type="entry name" value="ATPase_F1/V1/A1_a/bsu_N_sf"/>
</dbReference>
<name>A0ABU1T3M9_9ACTO</name>
<protein>
    <recommendedName>
        <fullName evidence="11">ATP synthase subunit beta</fullName>
        <ecNumber evidence="11">7.1.2.2</ecNumber>
    </recommendedName>
    <alternativeName>
        <fullName evidence="11">ATP synthase F1 sector subunit beta</fullName>
    </alternativeName>
    <alternativeName>
        <fullName evidence="11">F-ATPase subunit beta</fullName>
    </alternativeName>
</protein>
<dbReference type="RefSeq" id="WP_309957100.1">
    <property type="nucleotide sequence ID" value="NZ_CP136414.1"/>
</dbReference>
<evidence type="ECO:0000256" key="11">
    <source>
        <dbReference type="HAMAP-Rule" id="MF_01347"/>
    </source>
</evidence>
<keyword evidence="6 11" id="KW-1278">Translocase</keyword>
<dbReference type="InterPro" id="IPR024034">
    <property type="entry name" value="ATPase_F1/V1_b/a_C"/>
</dbReference>
<dbReference type="CDD" id="cd18110">
    <property type="entry name" value="ATP-synt_F1_beta_C"/>
    <property type="match status" value="1"/>
</dbReference>
<evidence type="ECO:0000256" key="6">
    <source>
        <dbReference type="ARBA" id="ARBA00022967"/>
    </source>
</evidence>
<dbReference type="Gene3D" id="1.10.1140.10">
    <property type="entry name" value="Bovine Mitochondrial F1-atpase, Atp Synthase Beta Chain, Chain D, domain 3"/>
    <property type="match status" value="1"/>
</dbReference>
<keyword evidence="3 11" id="KW-0813">Transport</keyword>
<dbReference type="Proteomes" id="UP001266099">
    <property type="component" value="Unassembled WGS sequence"/>
</dbReference>
<comment type="caution">
    <text evidence="13">The sequence shown here is derived from an EMBL/GenBank/DDBJ whole genome shotgun (WGS) entry which is preliminary data.</text>
</comment>
<dbReference type="SUPFAM" id="SSF50615">
    <property type="entry name" value="N-terminal domain of alpha and beta subunits of F1 ATP synthase"/>
    <property type="match status" value="1"/>
</dbReference>
<evidence type="ECO:0000259" key="12">
    <source>
        <dbReference type="SMART" id="SM00382"/>
    </source>
</evidence>
<evidence type="ECO:0000256" key="7">
    <source>
        <dbReference type="ARBA" id="ARBA00023065"/>
    </source>
</evidence>
<organism evidence="13 14">
    <name type="scientific">Arcanobacterium hippocoleae</name>
    <dbReference type="NCBI Taxonomy" id="149017"/>
    <lineage>
        <taxon>Bacteria</taxon>
        <taxon>Bacillati</taxon>
        <taxon>Actinomycetota</taxon>
        <taxon>Actinomycetes</taxon>
        <taxon>Actinomycetales</taxon>
        <taxon>Actinomycetaceae</taxon>
        <taxon>Arcanobacterium</taxon>
    </lineage>
</organism>
<accession>A0ABU1T3M9</accession>
<gene>
    <name evidence="11" type="primary">atpD</name>
    <name evidence="13" type="ORF">J2S36_001527</name>
</gene>
<keyword evidence="11" id="KW-1003">Cell membrane</keyword>
<evidence type="ECO:0000256" key="4">
    <source>
        <dbReference type="ARBA" id="ARBA00022741"/>
    </source>
</evidence>
<dbReference type="PANTHER" id="PTHR15184:SF71">
    <property type="entry name" value="ATP SYNTHASE SUBUNIT BETA, MITOCHONDRIAL"/>
    <property type="match status" value="1"/>
</dbReference>
<dbReference type="Pfam" id="PF22919">
    <property type="entry name" value="ATP-synt_VA_C"/>
    <property type="match status" value="1"/>
</dbReference>
<feature type="binding site" evidence="11">
    <location>
        <begin position="169"/>
        <end position="176"/>
    </location>
    <ligand>
        <name>ATP</name>
        <dbReference type="ChEBI" id="CHEBI:30616"/>
    </ligand>
</feature>
<dbReference type="Pfam" id="PF02874">
    <property type="entry name" value="ATP-synt_ab_N"/>
    <property type="match status" value="1"/>
</dbReference>
<dbReference type="InterPro" id="IPR000194">
    <property type="entry name" value="ATPase_F1/V1/A1_a/bsu_nucl-bd"/>
</dbReference>
<evidence type="ECO:0000256" key="5">
    <source>
        <dbReference type="ARBA" id="ARBA00022840"/>
    </source>
</evidence>
<dbReference type="HAMAP" id="MF_01347">
    <property type="entry name" value="ATP_synth_beta_bact"/>
    <property type="match status" value="1"/>
</dbReference>
<evidence type="ECO:0000256" key="10">
    <source>
        <dbReference type="ARBA" id="ARBA00023310"/>
    </source>
</evidence>
<keyword evidence="8 11" id="KW-0472">Membrane</keyword>
<evidence type="ECO:0000256" key="9">
    <source>
        <dbReference type="ARBA" id="ARBA00023196"/>
    </source>
</evidence>
<feature type="domain" description="AAA+ ATPase" evidence="12">
    <location>
        <begin position="161"/>
        <end position="410"/>
    </location>
</feature>
<dbReference type="InterPro" id="IPR005722">
    <property type="entry name" value="ATP_synth_F1_bsu"/>
</dbReference>
<evidence type="ECO:0000256" key="8">
    <source>
        <dbReference type="ARBA" id="ARBA00023136"/>
    </source>
</evidence>
<evidence type="ECO:0000313" key="14">
    <source>
        <dbReference type="Proteomes" id="UP001266099"/>
    </source>
</evidence>